<reference evidence="2" key="1">
    <citation type="submission" date="2023-07" db="EMBL/GenBank/DDBJ databases">
        <title>30 novel species of actinomycetes from the DSMZ collection.</title>
        <authorList>
            <person name="Nouioui I."/>
        </authorList>
    </citation>
    <scope>NUCLEOTIDE SEQUENCE [LARGE SCALE GENOMIC DNA]</scope>
    <source>
        <strain evidence="2">DSM 44399</strain>
    </source>
</reference>
<comment type="caution">
    <text evidence="1">The sequence shown here is derived from an EMBL/GenBank/DDBJ whole genome shotgun (WGS) entry which is preliminary data.</text>
</comment>
<evidence type="ECO:0000313" key="2">
    <source>
        <dbReference type="Proteomes" id="UP001183176"/>
    </source>
</evidence>
<protein>
    <submittedName>
        <fullName evidence="1">Uncharacterized protein</fullName>
    </submittedName>
</protein>
<dbReference type="EMBL" id="JAVREH010000011">
    <property type="protein sequence ID" value="MDT0261884.1"/>
    <property type="molecule type" value="Genomic_DNA"/>
</dbReference>
<evidence type="ECO:0000313" key="1">
    <source>
        <dbReference type="EMBL" id="MDT0261884.1"/>
    </source>
</evidence>
<keyword evidence="2" id="KW-1185">Reference proteome</keyword>
<dbReference type="RefSeq" id="WP_311423036.1">
    <property type="nucleotide sequence ID" value="NZ_JAVREH010000011.1"/>
</dbReference>
<proteinExistence type="predicted"/>
<name>A0ABU2JA68_9ACTN</name>
<dbReference type="Proteomes" id="UP001183176">
    <property type="component" value="Unassembled WGS sequence"/>
</dbReference>
<gene>
    <name evidence="1" type="ORF">RM423_10800</name>
</gene>
<organism evidence="1 2">
    <name type="scientific">Jatrophihabitans lederbergiae</name>
    <dbReference type="NCBI Taxonomy" id="3075547"/>
    <lineage>
        <taxon>Bacteria</taxon>
        <taxon>Bacillati</taxon>
        <taxon>Actinomycetota</taxon>
        <taxon>Actinomycetes</taxon>
        <taxon>Jatrophihabitantales</taxon>
        <taxon>Jatrophihabitantaceae</taxon>
        <taxon>Jatrophihabitans</taxon>
    </lineage>
</organism>
<accession>A0ABU2JA68</accession>
<sequence>MMSVSVELKSFNRAVEDLRAAVRSLHGRYGDVPAVSRLRNDLERLEIDVRDLAALPILRSGTATVEMQQLTDEPYDTAMWAEDADDEGLGGYRGTSR</sequence>